<accession>A0ABP0VXF4</accession>
<keyword evidence="3" id="KW-1185">Reference proteome</keyword>
<sequence>MQSDVVREAETVMQAGRSSLAGQSLQSRSASQPPYAGWLTQFAARFLTGTASSFSISMSQYEACRLLCWLDSELCSSIIRSCVHVLYHVVHNGHFLLVKVVVGCKSTSSSSRHPVQSFACAMLKATERGWLASSVDGVHATRHLQQNADGVAADVTAVLAALFVYLFARSGFVTWTKKKKLLTFIPSLFATDFQPQEQQHQMIPQRGLAPHAIHDFPPANQGAIFGSSAEE</sequence>
<protein>
    <submittedName>
        <fullName evidence="2">Uncharacterized protein</fullName>
    </submittedName>
</protein>
<reference evidence="2" key="1">
    <citation type="submission" date="2024-02" db="EMBL/GenBank/DDBJ databases">
        <authorList>
            <consortium name="ELIXIR-Norway"/>
            <consortium name="Elixir Norway"/>
        </authorList>
    </citation>
    <scope>NUCLEOTIDE SEQUENCE</scope>
</reference>
<dbReference type="Proteomes" id="UP001497444">
    <property type="component" value="Chromosome 12"/>
</dbReference>
<dbReference type="EMBL" id="OZ020107">
    <property type="protein sequence ID" value="CAK9259194.1"/>
    <property type="molecule type" value="Genomic_DNA"/>
</dbReference>
<organism evidence="2 3">
    <name type="scientific">Sphagnum jensenii</name>
    <dbReference type="NCBI Taxonomy" id="128206"/>
    <lineage>
        <taxon>Eukaryota</taxon>
        <taxon>Viridiplantae</taxon>
        <taxon>Streptophyta</taxon>
        <taxon>Embryophyta</taxon>
        <taxon>Bryophyta</taxon>
        <taxon>Sphagnophytina</taxon>
        <taxon>Sphagnopsida</taxon>
        <taxon>Sphagnales</taxon>
        <taxon>Sphagnaceae</taxon>
        <taxon>Sphagnum</taxon>
    </lineage>
</organism>
<keyword evidence="1" id="KW-1133">Transmembrane helix</keyword>
<gene>
    <name evidence="2" type="ORF">CSSPJE1EN1_LOCUS4672</name>
</gene>
<keyword evidence="1" id="KW-0472">Membrane</keyword>
<feature type="transmembrane region" description="Helical" evidence="1">
    <location>
        <begin position="150"/>
        <end position="168"/>
    </location>
</feature>
<proteinExistence type="predicted"/>
<keyword evidence="1" id="KW-0812">Transmembrane</keyword>
<evidence type="ECO:0000313" key="2">
    <source>
        <dbReference type="EMBL" id="CAK9259194.1"/>
    </source>
</evidence>
<name>A0ABP0VXF4_9BRYO</name>
<evidence type="ECO:0000256" key="1">
    <source>
        <dbReference type="SAM" id="Phobius"/>
    </source>
</evidence>
<evidence type="ECO:0000313" key="3">
    <source>
        <dbReference type="Proteomes" id="UP001497444"/>
    </source>
</evidence>